<accession>A0A556TM64</accession>
<comment type="caution">
    <text evidence="8">The sequence shown here is derived from an EMBL/GenBank/DDBJ whole genome shotgun (WGS) entry which is preliminary data.</text>
</comment>
<keyword evidence="5" id="KW-0966">Cell projection</keyword>
<evidence type="ECO:0000256" key="6">
    <source>
        <dbReference type="SAM" id="Coils"/>
    </source>
</evidence>
<keyword evidence="3 6" id="KW-0175">Coiled coil</keyword>
<evidence type="ECO:0000256" key="2">
    <source>
        <dbReference type="ARBA" id="ARBA00006042"/>
    </source>
</evidence>
<evidence type="ECO:0000256" key="3">
    <source>
        <dbReference type="ARBA" id="ARBA00023054"/>
    </source>
</evidence>
<sequence>MITSFTEQETFNSGFKSKFDSLKITFQRIRILLLSISMYHLSASVTVPVLVQGVQADKVTLTAQKDPIHYALNSVDNYKGQTKGLLTIKDNVDMIRLQKQLSNERTALLVIREKFSVLKQGQKSLQKNQGTLLEEMGQLNKQLKQEKQKVLILESGLETATISLHSLAQLQERVLDIEEERNLLKKSFNSLLFGTLSDHSHHNEHESKKESARQETESWRAKIVVLEKKLNDERSERENLEQVKKRILQEYETCQMEREQEKDLISTIKEKHGLLEQEVLQYRQNVKSLQEKLKRVSKAFRLQQESAKGLMFPGSNHKVQELSQELAGQQASHAETILELQKTRELLVMQQRLNSELQAEIKIEKKRAENEKEWRRWEVIKNEKLLKNNVLQIKKLQDQLRDSIYNYGNYNQIIPHQYRWTEVDQELVQMMEKNTILNQLQDGGSMLEISLTGATFTPLGLRLMRQTEGVDTSGLHELVTFCTYTFLDYEMHSTPLVSGTQPDYSFTSCFVLTGNNFIKLEGQGVFAHVEVHQALGGVRFRTQGRARIPLKQVLQHRGEKLKGRVNISGLAEALALLATGSTALLSKLL</sequence>
<feature type="coiled-coil region" evidence="6">
    <location>
        <begin position="129"/>
        <end position="299"/>
    </location>
</feature>
<dbReference type="InterPro" id="IPR031139">
    <property type="entry name" value="RPGRIP1_fam"/>
</dbReference>
<dbReference type="Pfam" id="PF11618">
    <property type="entry name" value="C2-C2_1"/>
    <property type="match status" value="1"/>
</dbReference>
<comment type="similarity">
    <text evidence="2">Belongs to the RPGRIP1 family.</text>
</comment>
<dbReference type="GO" id="GO:0005856">
    <property type="term" value="C:cytoskeleton"/>
    <property type="evidence" value="ECO:0007669"/>
    <property type="project" value="UniProtKB-ARBA"/>
</dbReference>
<dbReference type="GO" id="GO:1905515">
    <property type="term" value="P:non-motile cilium assembly"/>
    <property type="evidence" value="ECO:0007669"/>
    <property type="project" value="TreeGrafter"/>
</dbReference>
<name>A0A556TM64_BAGYA</name>
<dbReference type="PANTHER" id="PTHR14240">
    <property type="entry name" value="RETINITIS PIGMENTOSA GTPASE REGULATOR-INTERACTING PROTEIN"/>
    <property type="match status" value="1"/>
</dbReference>
<dbReference type="PANTHER" id="PTHR14240:SF1">
    <property type="entry name" value="PROTEIN FANTOM-RELATED"/>
    <property type="match status" value="1"/>
</dbReference>
<evidence type="ECO:0000259" key="7">
    <source>
        <dbReference type="Pfam" id="PF11618"/>
    </source>
</evidence>
<dbReference type="SUPFAM" id="SSF49562">
    <property type="entry name" value="C2 domain (Calcium/lipid-binding domain, CaLB)"/>
    <property type="match status" value="1"/>
</dbReference>
<organism evidence="8 9">
    <name type="scientific">Bagarius yarrelli</name>
    <name type="common">Goonch</name>
    <name type="synonym">Bagrus yarrelli</name>
    <dbReference type="NCBI Taxonomy" id="175774"/>
    <lineage>
        <taxon>Eukaryota</taxon>
        <taxon>Metazoa</taxon>
        <taxon>Chordata</taxon>
        <taxon>Craniata</taxon>
        <taxon>Vertebrata</taxon>
        <taxon>Euteleostomi</taxon>
        <taxon>Actinopterygii</taxon>
        <taxon>Neopterygii</taxon>
        <taxon>Teleostei</taxon>
        <taxon>Ostariophysi</taxon>
        <taxon>Siluriformes</taxon>
        <taxon>Sisoridae</taxon>
        <taxon>Sisorinae</taxon>
        <taxon>Bagarius</taxon>
    </lineage>
</organism>
<dbReference type="Gene3D" id="2.60.40.150">
    <property type="entry name" value="C2 domain"/>
    <property type="match status" value="1"/>
</dbReference>
<evidence type="ECO:0000256" key="5">
    <source>
        <dbReference type="ARBA" id="ARBA00023273"/>
    </source>
</evidence>
<dbReference type="OrthoDB" id="2133912at2759"/>
<dbReference type="AlphaFoldDB" id="A0A556TM64"/>
<gene>
    <name evidence="8" type="ORF">Baya_1818</name>
</gene>
<dbReference type="InterPro" id="IPR021656">
    <property type="entry name" value="C2-C2_1"/>
</dbReference>
<feature type="domain" description="RPGR-interacting protein 1 first C2" evidence="7">
    <location>
        <begin position="438"/>
        <end position="574"/>
    </location>
</feature>
<dbReference type="GO" id="GO:0046548">
    <property type="term" value="P:retinal rod cell development"/>
    <property type="evidence" value="ECO:0007669"/>
    <property type="project" value="TreeGrafter"/>
</dbReference>
<dbReference type="Proteomes" id="UP000319801">
    <property type="component" value="Unassembled WGS sequence"/>
</dbReference>
<evidence type="ECO:0000313" key="9">
    <source>
        <dbReference type="Proteomes" id="UP000319801"/>
    </source>
</evidence>
<evidence type="ECO:0000256" key="4">
    <source>
        <dbReference type="ARBA" id="ARBA00023069"/>
    </source>
</evidence>
<evidence type="ECO:0000256" key="1">
    <source>
        <dbReference type="ARBA" id="ARBA00004138"/>
    </source>
</evidence>
<protein>
    <submittedName>
        <fullName evidence="8">Protein fantom</fullName>
    </submittedName>
</protein>
<keyword evidence="9" id="KW-1185">Reference proteome</keyword>
<dbReference type="InterPro" id="IPR035892">
    <property type="entry name" value="C2_domain_sf"/>
</dbReference>
<dbReference type="GO" id="GO:0032391">
    <property type="term" value="C:photoreceptor connecting cilium"/>
    <property type="evidence" value="ECO:0007669"/>
    <property type="project" value="TreeGrafter"/>
</dbReference>
<comment type="subcellular location">
    <subcellularLocation>
        <location evidence="1">Cell projection</location>
        <location evidence="1">Cilium</location>
    </subcellularLocation>
</comment>
<keyword evidence="4" id="KW-0969">Cilium</keyword>
<evidence type="ECO:0000313" key="8">
    <source>
        <dbReference type="EMBL" id="TSK20270.1"/>
    </source>
</evidence>
<proteinExistence type="inferred from homology"/>
<dbReference type="EMBL" id="VCAZ01000005">
    <property type="protein sequence ID" value="TSK20270.1"/>
    <property type="molecule type" value="Genomic_DNA"/>
</dbReference>
<reference evidence="8 9" key="1">
    <citation type="journal article" date="2019" name="Genome Biol. Evol.">
        <title>Whole-Genome Sequencing of the Giant Devil Catfish, Bagarius yarrelli.</title>
        <authorList>
            <person name="Jiang W."/>
            <person name="Lv Y."/>
            <person name="Cheng L."/>
            <person name="Yang K."/>
            <person name="Chao B."/>
            <person name="Wang X."/>
            <person name="Li Y."/>
            <person name="Pan X."/>
            <person name="You X."/>
            <person name="Zhang Y."/>
            <person name="Yang J."/>
            <person name="Li J."/>
            <person name="Zhang X."/>
            <person name="Liu S."/>
            <person name="Sun C."/>
            <person name="Yang J."/>
            <person name="Shi Q."/>
        </authorList>
    </citation>
    <scope>NUCLEOTIDE SEQUENCE [LARGE SCALE GENOMIC DNA]</scope>
    <source>
        <strain evidence="8">JWS20170419001</strain>
        <tissue evidence="8">Muscle</tissue>
    </source>
</reference>